<keyword evidence="1" id="KW-0732">Signal</keyword>
<proteinExistence type="predicted"/>
<comment type="caution">
    <text evidence="2">The sequence shown here is derived from an EMBL/GenBank/DDBJ whole genome shotgun (WGS) entry which is preliminary data.</text>
</comment>
<protein>
    <recommendedName>
        <fullName evidence="4">Lipoprotein</fullName>
    </recommendedName>
</protein>
<dbReference type="Proteomes" id="UP000315648">
    <property type="component" value="Unassembled WGS sequence"/>
</dbReference>
<dbReference type="AlphaFoldDB" id="A0A556QPP4"/>
<accession>A0A556QPP4</accession>
<keyword evidence="3" id="KW-1185">Reference proteome</keyword>
<feature type="chain" id="PRO_5021905050" description="Lipoprotein" evidence="1">
    <location>
        <begin position="21"/>
        <end position="183"/>
    </location>
</feature>
<evidence type="ECO:0000313" key="2">
    <source>
        <dbReference type="EMBL" id="TSJ78610.1"/>
    </source>
</evidence>
<sequence>MKIIVSILALTVFFISGCSAPTQKKIHPVVFLGPFDMHSGVFSYSGSPPEWIANSSIVENTLLQGVSTNPNRPDFFSICKDPETQIFYLVLGYHDRPPMWVEPVTVRSRSDSSLIFTRERKSGGEGNSSKSLITGTITKLDQSHFDVLLEASEYSSFFLNPFPTKPQSWTVDVKVQIFTEEKK</sequence>
<organism evidence="2 3">
    <name type="scientific">Rariglobus hedericola</name>
    <dbReference type="NCBI Taxonomy" id="2597822"/>
    <lineage>
        <taxon>Bacteria</taxon>
        <taxon>Pseudomonadati</taxon>
        <taxon>Verrucomicrobiota</taxon>
        <taxon>Opitutia</taxon>
        <taxon>Opitutales</taxon>
        <taxon>Opitutaceae</taxon>
        <taxon>Rariglobus</taxon>
    </lineage>
</organism>
<dbReference type="PROSITE" id="PS51257">
    <property type="entry name" value="PROKAR_LIPOPROTEIN"/>
    <property type="match status" value="1"/>
</dbReference>
<name>A0A556QPP4_9BACT</name>
<dbReference type="RefSeq" id="WP_144228951.1">
    <property type="nucleotide sequence ID" value="NZ_CBCRVV010000002.1"/>
</dbReference>
<dbReference type="EMBL" id="VMBG01000001">
    <property type="protein sequence ID" value="TSJ78610.1"/>
    <property type="molecule type" value="Genomic_DNA"/>
</dbReference>
<evidence type="ECO:0000256" key="1">
    <source>
        <dbReference type="SAM" id="SignalP"/>
    </source>
</evidence>
<evidence type="ECO:0000313" key="3">
    <source>
        <dbReference type="Proteomes" id="UP000315648"/>
    </source>
</evidence>
<gene>
    <name evidence="2" type="ORF">FPL22_04720</name>
</gene>
<feature type="signal peptide" evidence="1">
    <location>
        <begin position="1"/>
        <end position="20"/>
    </location>
</feature>
<evidence type="ECO:0008006" key="4">
    <source>
        <dbReference type="Google" id="ProtNLM"/>
    </source>
</evidence>
<reference evidence="2 3" key="1">
    <citation type="submission" date="2019-07" db="EMBL/GenBank/DDBJ databases">
        <title>Description of 53C-WASEF.</title>
        <authorList>
            <person name="Pitt A."/>
            <person name="Hahn M.W."/>
        </authorList>
    </citation>
    <scope>NUCLEOTIDE SEQUENCE [LARGE SCALE GENOMIC DNA]</scope>
    <source>
        <strain evidence="2 3">53C-WASEF</strain>
    </source>
</reference>